<dbReference type="AlphaFoldDB" id="A0AA35WPT6"/>
<keyword evidence="9" id="KW-1185">Reference proteome</keyword>
<evidence type="ECO:0000259" key="7">
    <source>
        <dbReference type="Pfam" id="PF01011"/>
    </source>
</evidence>
<gene>
    <name evidence="8" type="ORF">GBAR_LOCUS13072</name>
</gene>
<keyword evidence="3" id="KW-0479">Metal-binding</keyword>
<organism evidence="8 9">
    <name type="scientific">Geodia barretti</name>
    <name type="common">Barrett's horny sponge</name>
    <dbReference type="NCBI Taxonomy" id="519541"/>
    <lineage>
        <taxon>Eukaryota</taxon>
        <taxon>Metazoa</taxon>
        <taxon>Porifera</taxon>
        <taxon>Demospongiae</taxon>
        <taxon>Heteroscleromorpha</taxon>
        <taxon>Tetractinellida</taxon>
        <taxon>Astrophorina</taxon>
        <taxon>Geodiidae</taxon>
        <taxon>Geodia</taxon>
    </lineage>
</organism>
<feature type="domain" description="Pyrrolo-quinoline quinone repeat" evidence="7">
    <location>
        <begin position="48"/>
        <end position="356"/>
    </location>
</feature>
<name>A0AA35WPT6_GEOBA</name>
<evidence type="ECO:0000256" key="2">
    <source>
        <dbReference type="ARBA" id="ARBA00008156"/>
    </source>
</evidence>
<dbReference type="SUPFAM" id="SSF50998">
    <property type="entry name" value="Quinoprotein alcohol dehydrogenase-like"/>
    <property type="match status" value="1"/>
</dbReference>
<dbReference type="InterPro" id="IPR002372">
    <property type="entry name" value="PQQ_rpt_dom"/>
</dbReference>
<keyword evidence="4" id="KW-0560">Oxidoreductase</keyword>
<feature type="signal peptide" evidence="6">
    <location>
        <begin position="1"/>
        <end position="30"/>
    </location>
</feature>
<sequence length="644" mass="70135">MGGIATRTTWATALSLILVVGLWWPGLAQAQGVTTSDLETAAGNNSEWLMYGRDYLGQRYVELDQITPDNVERLDPVWVFAAGGANRGLEATPLLHEGVIYLSADESRVFAIDARTGGKKWGYDPEIGSDVERVFCCGSINRGVALYGDLVYVGTMDARLIALDKDTGEPVWEVEVADWEHGYSITGAPLVVNGLVLTGMAGGEYGVRGFVKAYDAASGEHRWTTYTIPGPGEPGNETWPGDTWKNGGGPTWTTGVFDPELNLVYWNTGNAAPWNCHVRKGDNQWTAATIAIDPDDGSIRWGFQYTPWDCWDYDAVSTPVLADVTLPGHGPVKALFHHDKNGFFYALDRTDGRFLYGDPIVPGINWAHGLDPETGRPDVNLEMVAESGGPEVGPIIPSLEGAIDWQPLAYNPNRQALYFMSNQWAMGYRFWEEDQFEPPTLGEWYLGADYQQYLTSENPGNFVGFDVVNRKVLWRVVSPAPFWAGAVATSSGLVFTGDMRGYFMAIDAERGEVLWQFQTGSGIIGSPITYELDGVQYVAVPSGGIGGDMTFYYTEPKAGNLWVFALDGARPVREQAGTNLVTLPGGLPRVGEPGATLGGRVLPGYGFPATEGSEPLATNTPAAPARRRRPKESAPTRFSETKKP</sequence>
<dbReference type="InterPro" id="IPR018391">
    <property type="entry name" value="PQQ_b-propeller_rpt"/>
</dbReference>
<dbReference type="GO" id="GO:0005509">
    <property type="term" value="F:calcium ion binding"/>
    <property type="evidence" value="ECO:0007669"/>
    <property type="project" value="InterPro"/>
</dbReference>
<evidence type="ECO:0000313" key="9">
    <source>
        <dbReference type="Proteomes" id="UP001174909"/>
    </source>
</evidence>
<evidence type="ECO:0000256" key="3">
    <source>
        <dbReference type="ARBA" id="ARBA00022723"/>
    </source>
</evidence>
<protein>
    <submittedName>
        <fullName evidence="8">Quinohemoprotein alcohol dehydrogenase ADH IIB</fullName>
    </submittedName>
</protein>
<feature type="region of interest" description="Disordered" evidence="5">
    <location>
        <begin position="601"/>
        <end position="644"/>
    </location>
</feature>
<comment type="similarity">
    <text evidence="2">Belongs to the bacterial PQQ dehydrogenase family.</text>
</comment>
<dbReference type="Pfam" id="PF01011">
    <property type="entry name" value="PQQ"/>
    <property type="match status" value="2"/>
</dbReference>
<comment type="cofactor">
    <cofactor evidence="1">
        <name>pyrroloquinoline quinone</name>
        <dbReference type="ChEBI" id="CHEBI:58442"/>
    </cofactor>
</comment>
<dbReference type="GO" id="GO:0016020">
    <property type="term" value="C:membrane"/>
    <property type="evidence" value="ECO:0007669"/>
    <property type="project" value="InterPro"/>
</dbReference>
<dbReference type="InterPro" id="IPR017512">
    <property type="entry name" value="PQQ_MeOH/EtOH_DH"/>
</dbReference>
<accession>A0AA35WPT6</accession>
<dbReference type="NCBIfam" id="TIGR03075">
    <property type="entry name" value="PQQ_enz_alc_DH"/>
    <property type="match status" value="1"/>
</dbReference>
<feature type="compositionally biased region" description="Basic and acidic residues" evidence="5">
    <location>
        <begin position="631"/>
        <end position="644"/>
    </location>
</feature>
<dbReference type="InterPro" id="IPR011047">
    <property type="entry name" value="Quinoprotein_ADH-like_sf"/>
</dbReference>
<comment type="caution">
    <text evidence="8">The sequence shown here is derived from an EMBL/GenBank/DDBJ whole genome shotgun (WGS) entry which is preliminary data.</text>
</comment>
<evidence type="ECO:0000256" key="6">
    <source>
        <dbReference type="SAM" id="SignalP"/>
    </source>
</evidence>
<feature type="domain" description="Pyrrolo-quinoline quinone repeat" evidence="7">
    <location>
        <begin position="481"/>
        <end position="538"/>
    </location>
</feature>
<evidence type="ECO:0000256" key="4">
    <source>
        <dbReference type="ARBA" id="ARBA00023002"/>
    </source>
</evidence>
<feature type="chain" id="PRO_5041381913" evidence="6">
    <location>
        <begin position="31"/>
        <end position="644"/>
    </location>
</feature>
<dbReference type="SMART" id="SM00564">
    <property type="entry name" value="PQQ"/>
    <property type="match status" value="4"/>
</dbReference>
<dbReference type="GO" id="GO:0016614">
    <property type="term" value="F:oxidoreductase activity, acting on CH-OH group of donors"/>
    <property type="evidence" value="ECO:0007669"/>
    <property type="project" value="InterPro"/>
</dbReference>
<evidence type="ECO:0000313" key="8">
    <source>
        <dbReference type="EMBL" id="CAI8022225.1"/>
    </source>
</evidence>
<dbReference type="Proteomes" id="UP001174909">
    <property type="component" value="Unassembled WGS sequence"/>
</dbReference>
<keyword evidence="6" id="KW-0732">Signal</keyword>
<proteinExistence type="inferred from homology"/>
<dbReference type="EMBL" id="CASHTH010001945">
    <property type="protein sequence ID" value="CAI8022225.1"/>
    <property type="molecule type" value="Genomic_DNA"/>
</dbReference>
<dbReference type="Gene3D" id="2.140.10.10">
    <property type="entry name" value="Quinoprotein alcohol dehydrogenase-like superfamily"/>
    <property type="match status" value="1"/>
</dbReference>
<dbReference type="PANTHER" id="PTHR32303">
    <property type="entry name" value="QUINOPROTEIN ALCOHOL DEHYDROGENASE (CYTOCHROME C)"/>
    <property type="match status" value="1"/>
</dbReference>
<evidence type="ECO:0000256" key="5">
    <source>
        <dbReference type="SAM" id="MobiDB-lite"/>
    </source>
</evidence>
<evidence type="ECO:0000256" key="1">
    <source>
        <dbReference type="ARBA" id="ARBA00001931"/>
    </source>
</evidence>
<reference evidence="8" key="1">
    <citation type="submission" date="2023-03" db="EMBL/GenBank/DDBJ databases">
        <authorList>
            <person name="Steffen K."/>
            <person name="Cardenas P."/>
        </authorList>
    </citation>
    <scope>NUCLEOTIDE SEQUENCE</scope>
</reference>